<dbReference type="PANTHER" id="PTHR46254:SF6">
    <property type="entry name" value="HIGH MOBILITY GROUP AT-HOOK 2"/>
    <property type="match status" value="1"/>
</dbReference>
<evidence type="ECO:0000313" key="2">
    <source>
        <dbReference type="Proteomes" id="UP000028761"/>
    </source>
</evidence>
<evidence type="ECO:0000313" key="1">
    <source>
        <dbReference type="Ensembl" id="ENSPANP00000055948.1"/>
    </source>
</evidence>
<reference evidence="1 2" key="1">
    <citation type="submission" date="2012-03" db="EMBL/GenBank/DDBJ databases">
        <title>Whole Genome Assembly of Papio anubis.</title>
        <authorList>
            <person name="Liu Y.L."/>
            <person name="Abraham K.A."/>
            <person name="Akbar H.A."/>
            <person name="Ali S.A."/>
            <person name="Anosike U.A."/>
            <person name="Aqrawi P.A."/>
            <person name="Arias F.A."/>
            <person name="Attaway T.A."/>
            <person name="Awwad R.A."/>
            <person name="Babu C.B."/>
            <person name="Bandaranaike D.B."/>
            <person name="Battles P.B."/>
            <person name="Bell A.B."/>
            <person name="Beltran B.B."/>
            <person name="Berhane-Mersha D.B."/>
            <person name="Bess C.B."/>
            <person name="Bickham C.B."/>
            <person name="Bolden T.B."/>
            <person name="Carter K.C."/>
            <person name="Chau D.C."/>
            <person name="Chavez A.C."/>
            <person name="Clerc-Blankenburg K.C."/>
            <person name="Coyle M.C."/>
            <person name="Dao M.D."/>
            <person name="Davila M.L.D."/>
            <person name="Davy-Carroll L.D."/>
            <person name="Denson S.D."/>
            <person name="Dinh H.D."/>
            <person name="Fernandez S.F."/>
            <person name="Fernando P.F."/>
            <person name="Forbes L.F."/>
            <person name="Francis C.F."/>
            <person name="Francisco L.F."/>
            <person name="Fu Q.F."/>
            <person name="Garcia-Iii R.G."/>
            <person name="Garrett T.G."/>
            <person name="Gross S.G."/>
            <person name="Gubbala S.G."/>
            <person name="Hirani K.H."/>
            <person name="Hogues M.H."/>
            <person name="Hollins B.H."/>
            <person name="Jackson L.J."/>
            <person name="Javaid M.J."/>
            <person name="Jhangiani S.J."/>
            <person name="Johnson A.J."/>
            <person name="Johnson B.J."/>
            <person name="Jones J.J."/>
            <person name="Joshi V.J."/>
            <person name="Kalu J.K."/>
            <person name="Khan N.K."/>
            <person name="Korchina V.K."/>
            <person name="Kovar C.K."/>
            <person name="Lago L.L."/>
            <person name="Lara F.L."/>
            <person name="Le T.-K.L."/>
            <person name="Lee S.L."/>
            <person name="Legall-Iii F.L."/>
            <person name="Lemon S.L."/>
            <person name="Liu J.L."/>
            <person name="Liu Y.-S.L."/>
            <person name="Liyanage D.L."/>
            <person name="Lopez J.L."/>
            <person name="Lorensuhewa L.L."/>
            <person name="Mata R.M."/>
            <person name="Mathew T.M."/>
            <person name="Mercado C.M."/>
            <person name="Mercado I.M."/>
            <person name="Morales K.M."/>
            <person name="Morgan M.M."/>
            <person name="Munidasa M.M."/>
            <person name="Ngo D.N."/>
            <person name="Nguyen L.N."/>
            <person name="Nguyen T.N."/>
            <person name="Nguyen N.N."/>
            <person name="Obregon M.O."/>
            <person name="Okwuonu G.O."/>
            <person name="Ongeri F.O."/>
            <person name="Onwere C.O."/>
            <person name="Osifeso I.O."/>
            <person name="Parra A.P."/>
            <person name="Patil S.P."/>
            <person name="Perez A.P."/>
            <person name="Perez Y.P."/>
            <person name="Pham C.P."/>
            <person name="Pu L.-L.P."/>
            <person name="Puazo M.P."/>
            <person name="Quiroz J.Q."/>
            <person name="Rouhana J.R."/>
            <person name="Ruiz M.R."/>
            <person name="Ruiz S.-J.R."/>
            <person name="Saada N.S."/>
            <person name="Santibanez J.S."/>
            <person name="Scheel M.S."/>
            <person name="Schneider B.S."/>
            <person name="Simmons D.S."/>
            <person name="Sisson I.S."/>
            <person name="Tang L.-Y.T."/>
            <person name="Thornton R.T."/>
            <person name="Tisius J.T."/>
            <person name="Toledanes G.T."/>
            <person name="Trejos Z.T."/>
            <person name="Usmani K.U."/>
            <person name="Varghese R.V."/>
            <person name="Vattathil S.V."/>
            <person name="Vee V.V."/>
            <person name="Walker D.W."/>
            <person name="Weissenberger G.W."/>
            <person name="White C.W."/>
            <person name="Williams A.W."/>
            <person name="Woodworth J.W."/>
            <person name="Wright R.W."/>
            <person name="Zhu Y.Z."/>
            <person name="Han Y.H."/>
            <person name="Newsham I.N."/>
            <person name="Nazareth L.N."/>
            <person name="Worley K.W."/>
            <person name="Muzny D.M."/>
            <person name="Rogers J.R."/>
            <person name="Gibbs R.G."/>
        </authorList>
    </citation>
    <scope>NUCLEOTIDE SEQUENCE [LARGE SCALE GENOMIC DNA]</scope>
</reference>
<organism evidence="1 2">
    <name type="scientific">Papio anubis</name>
    <name type="common">Olive baboon</name>
    <dbReference type="NCBI Taxonomy" id="9555"/>
    <lineage>
        <taxon>Eukaryota</taxon>
        <taxon>Metazoa</taxon>
        <taxon>Chordata</taxon>
        <taxon>Craniata</taxon>
        <taxon>Vertebrata</taxon>
        <taxon>Euteleostomi</taxon>
        <taxon>Mammalia</taxon>
        <taxon>Eutheria</taxon>
        <taxon>Euarchontoglires</taxon>
        <taxon>Primates</taxon>
        <taxon>Haplorrhini</taxon>
        <taxon>Catarrhini</taxon>
        <taxon>Cercopithecidae</taxon>
        <taxon>Cercopithecinae</taxon>
        <taxon>Papio</taxon>
    </lineage>
</organism>
<name>A0A8I5NCF0_PAPAN</name>
<reference evidence="1" key="3">
    <citation type="submission" date="2025-09" db="UniProtKB">
        <authorList>
            <consortium name="Ensembl"/>
        </authorList>
    </citation>
    <scope>IDENTIFICATION</scope>
</reference>
<proteinExistence type="predicted"/>
<keyword evidence="2" id="KW-1185">Reference proteome</keyword>
<dbReference type="Ensembl" id="ENSPANT00000083094.1">
    <property type="protein sequence ID" value="ENSPANP00000055948.1"/>
    <property type="gene ID" value="ENSPANG00000047423.1"/>
</dbReference>
<reference evidence="1" key="2">
    <citation type="submission" date="2025-08" db="UniProtKB">
        <authorList>
            <consortium name="Ensembl"/>
        </authorList>
    </citation>
    <scope>IDENTIFICATION</scope>
</reference>
<protein>
    <submittedName>
        <fullName evidence="1">Uncharacterized protein</fullName>
    </submittedName>
</protein>
<dbReference type="AlphaFoldDB" id="A0A8I5NCF0"/>
<dbReference type="Proteomes" id="UP000028761">
    <property type="component" value="Chromosome 6"/>
</dbReference>
<dbReference type="GeneTree" id="ENSGT00940000161627"/>
<sequence>NWYQHYFHFRNKEADTSKDSLASKQWSSTGNPVSVTTAPTNTSRLGFFCFETESRSVAQAGVQWCHLGSLQPPPPRFKQFSCLSLPSSWDYKCSPPCLANFCIFSRDRVSPCLIFPLTFGQLLNERNSKSQDILLFLILKHNIFYAFNTKMGSFLDKE</sequence>
<accession>A0A8I5NCF0</accession>
<dbReference type="PANTHER" id="PTHR46254">
    <property type="entry name" value="PROTEIN GVQW1-RELATED"/>
    <property type="match status" value="1"/>
</dbReference>